<comment type="caution">
    <text evidence="3">The sequence shown here is derived from an EMBL/GenBank/DDBJ whole genome shotgun (WGS) entry which is preliminary data.</text>
</comment>
<dbReference type="SUPFAM" id="SSF52402">
    <property type="entry name" value="Adenine nucleotide alpha hydrolases-like"/>
    <property type="match status" value="1"/>
</dbReference>
<gene>
    <name evidence="3" type="ORF">J0X12_09645</name>
</gene>
<feature type="domain" description="UspA" evidence="2">
    <location>
        <begin position="1"/>
        <end position="144"/>
    </location>
</feature>
<dbReference type="Pfam" id="PF00582">
    <property type="entry name" value="Usp"/>
    <property type="match status" value="1"/>
</dbReference>
<comment type="similarity">
    <text evidence="1">Belongs to the universal stress protein A family.</text>
</comment>
<dbReference type="Gene3D" id="3.40.50.620">
    <property type="entry name" value="HUPs"/>
    <property type="match status" value="1"/>
</dbReference>
<evidence type="ECO:0000313" key="3">
    <source>
        <dbReference type="EMBL" id="MBO0333878.1"/>
    </source>
</evidence>
<dbReference type="EMBL" id="JAFLNC010000003">
    <property type="protein sequence ID" value="MBO0333878.1"/>
    <property type="molecule type" value="Genomic_DNA"/>
</dbReference>
<dbReference type="InterPro" id="IPR006015">
    <property type="entry name" value="Universal_stress_UspA"/>
</dbReference>
<dbReference type="InterPro" id="IPR006016">
    <property type="entry name" value="UspA"/>
</dbReference>
<organism evidence="3 4">
    <name type="scientific">Sneathiella sedimenti</name>
    <dbReference type="NCBI Taxonomy" id="2816034"/>
    <lineage>
        <taxon>Bacteria</taxon>
        <taxon>Pseudomonadati</taxon>
        <taxon>Pseudomonadota</taxon>
        <taxon>Alphaproteobacteria</taxon>
        <taxon>Sneathiellales</taxon>
        <taxon>Sneathiellaceae</taxon>
        <taxon>Sneathiella</taxon>
    </lineage>
</organism>
<keyword evidence="4" id="KW-1185">Reference proteome</keyword>
<dbReference type="Proteomes" id="UP000664761">
    <property type="component" value="Unassembled WGS sequence"/>
</dbReference>
<dbReference type="PRINTS" id="PR01438">
    <property type="entry name" value="UNVRSLSTRESS"/>
</dbReference>
<reference evidence="3 4" key="1">
    <citation type="submission" date="2021-03" db="EMBL/GenBank/DDBJ databases">
        <title>Sneathiella sp. CAU 1612 isolated from Kang Won-do.</title>
        <authorList>
            <person name="Kim W."/>
        </authorList>
    </citation>
    <scope>NUCLEOTIDE SEQUENCE [LARGE SCALE GENOMIC DNA]</scope>
    <source>
        <strain evidence="3 4">CAU 1612</strain>
    </source>
</reference>
<proteinExistence type="inferred from homology"/>
<dbReference type="InterPro" id="IPR014729">
    <property type="entry name" value="Rossmann-like_a/b/a_fold"/>
</dbReference>
<dbReference type="PANTHER" id="PTHR46268:SF6">
    <property type="entry name" value="UNIVERSAL STRESS PROTEIN UP12"/>
    <property type="match status" value="1"/>
</dbReference>
<accession>A0ABS3F6B7</accession>
<evidence type="ECO:0000313" key="4">
    <source>
        <dbReference type="Proteomes" id="UP000664761"/>
    </source>
</evidence>
<name>A0ABS3F6B7_9PROT</name>
<dbReference type="CDD" id="cd00293">
    <property type="entry name" value="USP-like"/>
    <property type="match status" value="1"/>
</dbReference>
<dbReference type="RefSeq" id="WP_207044893.1">
    <property type="nucleotide sequence ID" value="NZ_JAFLNC010000003.1"/>
</dbReference>
<protein>
    <submittedName>
        <fullName evidence="3">Universal stress protein</fullName>
    </submittedName>
</protein>
<evidence type="ECO:0000259" key="2">
    <source>
        <dbReference type="Pfam" id="PF00582"/>
    </source>
</evidence>
<evidence type="ECO:0000256" key="1">
    <source>
        <dbReference type="ARBA" id="ARBA00008791"/>
    </source>
</evidence>
<dbReference type="PANTHER" id="PTHR46268">
    <property type="entry name" value="STRESS RESPONSE PROTEIN NHAX"/>
    <property type="match status" value="1"/>
</dbReference>
<sequence>MTTKLVIGLDGHESGERVLDYGKRMAGLIKDCELLVVYVVEWSPYSFQTPEENAERHKRREEEISLAKARVVDPALAKLSEAGVKARGLVRHGHVADILNAIAKQENAEQIIVGRASSQGLVNRLFGSSTSTLVMSAHVPVTVIG</sequence>